<dbReference type="WormBase" id="SRAE_1000118900">
    <property type="protein sequence ID" value="SRP11977"/>
    <property type="gene ID" value="WBGene00257792"/>
</dbReference>
<evidence type="ECO:0000313" key="4">
    <source>
        <dbReference type="WBParaSite" id="SRAE_1000118900.1"/>
    </source>
</evidence>
<proteinExistence type="predicted"/>
<feature type="compositionally biased region" description="Basic and acidic residues" evidence="1">
    <location>
        <begin position="201"/>
        <end position="210"/>
    </location>
</feature>
<feature type="region of interest" description="Disordered" evidence="1">
    <location>
        <begin position="111"/>
        <end position="210"/>
    </location>
</feature>
<dbReference type="RefSeq" id="XP_024502124.1">
    <property type="nucleotide sequence ID" value="XM_024648113.1"/>
</dbReference>
<dbReference type="WBParaSite" id="SRAE_1000118900.1">
    <property type="protein sequence ID" value="SRAE_1000118900.1"/>
    <property type="gene ID" value="WBGene00257792"/>
</dbReference>
<dbReference type="EMBL" id="LN609528">
    <property type="protein sequence ID" value="CEF62922.1"/>
    <property type="molecule type" value="Genomic_DNA"/>
</dbReference>
<feature type="compositionally biased region" description="Polar residues" evidence="1">
    <location>
        <begin position="111"/>
        <end position="122"/>
    </location>
</feature>
<dbReference type="Proteomes" id="UP000035682">
    <property type="component" value="Unplaced"/>
</dbReference>
<dbReference type="STRING" id="34506.A0A090L477"/>
<name>A0A090L477_STRRB</name>
<dbReference type="CTD" id="36375287"/>
<accession>A0A090L477</accession>
<feature type="compositionally biased region" description="Polar residues" evidence="1">
    <location>
        <begin position="153"/>
        <end position="169"/>
    </location>
</feature>
<evidence type="ECO:0000313" key="3">
    <source>
        <dbReference type="Proteomes" id="UP000035682"/>
    </source>
</evidence>
<evidence type="ECO:0000313" key="5">
    <source>
        <dbReference type="WormBase" id="SRAE_1000118900"/>
    </source>
</evidence>
<gene>
    <name evidence="2 4 5" type="ORF">SRAE_1000118900</name>
</gene>
<organism evidence="2">
    <name type="scientific">Strongyloides ratti</name>
    <name type="common">Parasitic roundworm</name>
    <dbReference type="NCBI Taxonomy" id="34506"/>
    <lineage>
        <taxon>Eukaryota</taxon>
        <taxon>Metazoa</taxon>
        <taxon>Ecdysozoa</taxon>
        <taxon>Nematoda</taxon>
        <taxon>Chromadorea</taxon>
        <taxon>Rhabditida</taxon>
        <taxon>Tylenchina</taxon>
        <taxon>Panagrolaimomorpha</taxon>
        <taxon>Strongyloidoidea</taxon>
        <taxon>Strongyloididae</taxon>
        <taxon>Strongyloides</taxon>
    </lineage>
</organism>
<protein>
    <submittedName>
        <fullName evidence="2 4">Girdin</fullName>
    </submittedName>
</protein>
<reference evidence="4" key="2">
    <citation type="submission" date="2020-12" db="UniProtKB">
        <authorList>
            <consortium name="WormBaseParasite"/>
        </authorList>
    </citation>
    <scope>IDENTIFICATION</scope>
</reference>
<evidence type="ECO:0000313" key="2">
    <source>
        <dbReference type="EMBL" id="CEF62922.1"/>
    </source>
</evidence>
<sequence>MLKWFEHHLNSEYAMNGIGTCSSSEGDTNSVEYDSINFIKSNEIQKLECDTINNRNHLNHIRYRNGFSGNNYHNPQQESRSSIAGSIDYEVASINKNCENIEVPVQHYPVTSSASSKNTSPFQYRPMSFRQKSSSLTNKNKELPPPYGKKPPSYTQYQQINSRSGTPNLNMKHFKPKATSTPKTDNDVSSFFSSSQNNVPKEGERRHIDRENDKSLSVYENVEMEQDSYLYTEPNNSDKICEEEKWQNYGCL</sequence>
<evidence type="ECO:0000256" key="1">
    <source>
        <dbReference type="SAM" id="MobiDB-lite"/>
    </source>
</evidence>
<dbReference type="GeneID" id="36375287"/>
<keyword evidence="3" id="KW-1185">Reference proteome</keyword>
<dbReference type="AlphaFoldDB" id="A0A090L477"/>
<reference evidence="2 3" key="1">
    <citation type="submission" date="2014-09" db="EMBL/GenBank/DDBJ databases">
        <authorList>
            <person name="Martin A.A."/>
        </authorList>
    </citation>
    <scope>NUCLEOTIDE SEQUENCE</scope>
    <source>
        <strain evidence="3">ED321</strain>
        <strain evidence="2">ED321 Heterogonic</strain>
    </source>
</reference>